<name>A0ABR3EKM2_9AGAR</name>
<protein>
    <submittedName>
        <fullName evidence="1">Uncharacterized protein</fullName>
    </submittedName>
</protein>
<evidence type="ECO:0000313" key="1">
    <source>
        <dbReference type="EMBL" id="KAL0563400.1"/>
    </source>
</evidence>
<evidence type="ECO:0000313" key="2">
    <source>
        <dbReference type="Proteomes" id="UP001465976"/>
    </source>
</evidence>
<sequence>MLTTVWKTINTLTSPSLRSVAFNVSGSGFRVLDQRWDALDVLLASNKFASVAVELVIPFSNLTLDNGTENQDVSIARKVFSRCDEQGRLSVVRAPFVMKTRRWANEGGDEDDAEAVPDWEVIDW</sequence>
<feature type="non-terminal residue" evidence="1">
    <location>
        <position position="124"/>
    </location>
</feature>
<gene>
    <name evidence="1" type="ORF">V5O48_018668</name>
</gene>
<accession>A0ABR3EKM2</accession>
<dbReference type="EMBL" id="JBAHYK010003569">
    <property type="protein sequence ID" value="KAL0563400.1"/>
    <property type="molecule type" value="Genomic_DNA"/>
</dbReference>
<comment type="caution">
    <text evidence="1">The sequence shown here is derived from an EMBL/GenBank/DDBJ whole genome shotgun (WGS) entry which is preliminary data.</text>
</comment>
<reference evidence="1 2" key="1">
    <citation type="submission" date="2024-02" db="EMBL/GenBank/DDBJ databases">
        <title>A draft genome for the cacao thread blight pathogen Marasmius crinis-equi.</title>
        <authorList>
            <person name="Cohen S.P."/>
            <person name="Baruah I.K."/>
            <person name="Amoako-Attah I."/>
            <person name="Bukari Y."/>
            <person name="Meinhardt L.W."/>
            <person name="Bailey B.A."/>
        </authorList>
    </citation>
    <scope>NUCLEOTIDE SEQUENCE [LARGE SCALE GENOMIC DNA]</scope>
    <source>
        <strain evidence="1 2">GH-76</strain>
    </source>
</reference>
<keyword evidence="2" id="KW-1185">Reference proteome</keyword>
<dbReference type="Proteomes" id="UP001465976">
    <property type="component" value="Unassembled WGS sequence"/>
</dbReference>
<organism evidence="1 2">
    <name type="scientific">Marasmius crinis-equi</name>
    <dbReference type="NCBI Taxonomy" id="585013"/>
    <lineage>
        <taxon>Eukaryota</taxon>
        <taxon>Fungi</taxon>
        <taxon>Dikarya</taxon>
        <taxon>Basidiomycota</taxon>
        <taxon>Agaricomycotina</taxon>
        <taxon>Agaricomycetes</taxon>
        <taxon>Agaricomycetidae</taxon>
        <taxon>Agaricales</taxon>
        <taxon>Marasmiineae</taxon>
        <taxon>Marasmiaceae</taxon>
        <taxon>Marasmius</taxon>
    </lineage>
</organism>
<proteinExistence type="predicted"/>